<gene>
    <name evidence="1" type="ORF">PTI45_03080</name>
</gene>
<dbReference type="EC" id="2.1.1.37" evidence="1"/>
<dbReference type="STRING" id="1886670.PTI45_03080"/>
<dbReference type="GO" id="GO:0003886">
    <property type="term" value="F:DNA (cytosine-5-)-methyltransferase activity"/>
    <property type="evidence" value="ECO:0007669"/>
    <property type="project" value="UniProtKB-EC"/>
</dbReference>
<sequence length="226" mass="25671">MEVVEKARLVLQKIYTISKKKEQPRLFIQNLPCESAKFKPGEQLFVHVDKGNKEITIQNKNFNHDSFMVHVSSRKNKTNGEERPLIDTAIDCYTSIIAIEDKVELRVYVYNDYSKIVVSPLNYDIRKTETVYTPRDQRFKLLSLAAGAGIGTSHFVDTGAFSSMQEIELETDSAENLKYKFPNSLVTQADIRDCNLVVKSDVALVTLPCNNHTSLGDRNQDMNTSM</sequence>
<keyword evidence="1" id="KW-0489">Methyltransferase</keyword>
<accession>A0A1E3L155</accession>
<dbReference type="EMBL" id="MDER01000052">
    <property type="protein sequence ID" value="ODP27518.1"/>
    <property type="molecule type" value="Genomic_DNA"/>
</dbReference>
<dbReference type="AlphaFoldDB" id="A0A1E3L155"/>
<dbReference type="GO" id="GO:0032259">
    <property type="term" value="P:methylation"/>
    <property type="evidence" value="ECO:0007669"/>
    <property type="project" value="UniProtKB-KW"/>
</dbReference>
<evidence type="ECO:0000313" key="2">
    <source>
        <dbReference type="Proteomes" id="UP000094578"/>
    </source>
</evidence>
<protein>
    <submittedName>
        <fullName evidence="1">DNA (Cytosine-5-)-methyltransferase</fullName>
        <ecNumber evidence="1">2.1.1.37</ecNumber>
    </submittedName>
</protein>
<evidence type="ECO:0000313" key="1">
    <source>
        <dbReference type="EMBL" id="ODP27518.1"/>
    </source>
</evidence>
<name>A0A1E3L155_9BACL</name>
<keyword evidence="2" id="KW-1185">Reference proteome</keyword>
<dbReference type="RefSeq" id="WP_069328481.1">
    <property type="nucleotide sequence ID" value="NZ_MDER01000052.1"/>
</dbReference>
<proteinExistence type="predicted"/>
<dbReference type="Proteomes" id="UP000094578">
    <property type="component" value="Unassembled WGS sequence"/>
</dbReference>
<keyword evidence="1" id="KW-0808">Transferase</keyword>
<comment type="caution">
    <text evidence="1">The sequence shown here is derived from an EMBL/GenBank/DDBJ whole genome shotgun (WGS) entry which is preliminary data.</text>
</comment>
<organism evidence="1 2">
    <name type="scientific">Paenibacillus nuruki</name>
    <dbReference type="NCBI Taxonomy" id="1886670"/>
    <lineage>
        <taxon>Bacteria</taxon>
        <taxon>Bacillati</taxon>
        <taxon>Bacillota</taxon>
        <taxon>Bacilli</taxon>
        <taxon>Bacillales</taxon>
        <taxon>Paenibacillaceae</taxon>
        <taxon>Paenibacillus</taxon>
    </lineage>
</organism>
<reference evidence="1 2" key="1">
    <citation type="submission" date="2016-08" db="EMBL/GenBank/DDBJ databases">
        <title>Genome sequencing of Paenibacillus sp. TI45-13ar, isolated from Korean traditional nuruk.</title>
        <authorList>
            <person name="Kim S.-J."/>
        </authorList>
    </citation>
    <scope>NUCLEOTIDE SEQUENCE [LARGE SCALE GENOMIC DNA]</scope>
    <source>
        <strain evidence="1 2">TI45-13ar</strain>
    </source>
</reference>